<dbReference type="EMBL" id="AMQM01004910">
    <property type="status" value="NOT_ANNOTATED_CDS"/>
    <property type="molecule type" value="Genomic_DNA"/>
</dbReference>
<dbReference type="KEGG" id="hro:HELRODRAFT_81101"/>
<proteinExistence type="predicted"/>
<dbReference type="InterPro" id="IPR008906">
    <property type="entry name" value="HATC_C_dom"/>
</dbReference>
<dbReference type="Proteomes" id="UP000015101">
    <property type="component" value="Unassembled WGS sequence"/>
</dbReference>
<accession>T1G491</accession>
<evidence type="ECO:0000259" key="2">
    <source>
        <dbReference type="Pfam" id="PF05699"/>
    </source>
</evidence>
<dbReference type="EMBL" id="KB096716">
    <property type="protein sequence ID" value="ESO02950.1"/>
    <property type="molecule type" value="Genomic_DNA"/>
</dbReference>
<dbReference type="eggNOG" id="ENOG502SUA9">
    <property type="taxonomic scope" value="Eukaryota"/>
</dbReference>
<dbReference type="OrthoDB" id="10037933at2759"/>
<evidence type="ECO:0000256" key="1">
    <source>
        <dbReference type="SAM" id="SignalP"/>
    </source>
</evidence>
<dbReference type="CTD" id="20215889"/>
<name>T1G491_HELRO</name>
<keyword evidence="5" id="KW-1185">Reference proteome</keyword>
<evidence type="ECO:0000313" key="3">
    <source>
        <dbReference type="EMBL" id="ESO02950.1"/>
    </source>
</evidence>
<dbReference type="InParanoid" id="T1G491"/>
<sequence>PYLSVSLQLFLTICVSVASCERSFSKLKIIKNYLRSTMGQSRLSDLAILSIERDLAKEVDFDEVIDKFASLKARKGKF</sequence>
<feature type="domain" description="HAT C-terminal dimerisation" evidence="2">
    <location>
        <begin position="1"/>
        <end position="55"/>
    </location>
</feature>
<dbReference type="AlphaFoldDB" id="T1G491"/>
<evidence type="ECO:0000313" key="5">
    <source>
        <dbReference type="Proteomes" id="UP000015101"/>
    </source>
</evidence>
<evidence type="ECO:0000313" key="4">
    <source>
        <dbReference type="EnsemblMetazoa" id="HelroP81101"/>
    </source>
</evidence>
<dbReference type="GeneID" id="20215889"/>
<dbReference type="Pfam" id="PF05699">
    <property type="entry name" value="Dimer_Tnp_hAT"/>
    <property type="match status" value="1"/>
</dbReference>
<dbReference type="PANTHER" id="PTHR45749:SF21">
    <property type="entry name" value="DUF4371 DOMAIN-CONTAINING PROTEIN"/>
    <property type="match status" value="1"/>
</dbReference>
<feature type="chain" id="PRO_5010981121" description="HAT C-terminal dimerisation domain-containing protein" evidence="1">
    <location>
        <begin position="21"/>
        <end position="78"/>
    </location>
</feature>
<dbReference type="GO" id="GO:0046983">
    <property type="term" value="F:protein dimerization activity"/>
    <property type="evidence" value="ECO:0007669"/>
    <property type="project" value="InterPro"/>
</dbReference>
<gene>
    <name evidence="4" type="primary">20215889</name>
    <name evidence="3" type="ORF">HELRODRAFT_81101</name>
</gene>
<keyword evidence="1" id="KW-0732">Signal</keyword>
<dbReference type="RefSeq" id="XP_009019164.1">
    <property type="nucleotide sequence ID" value="XM_009020916.1"/>
</dbReference>
<reference evidence="5" key="1">
    <citation type="submission" date="2012-12" db="EMBL/GenBank/DDBJ databases">
        <authorList>
            <person name="Hellsten U."/>
            <person name="Grimwood J."/>
            <person name="Chapman J.A."/>
            <person name="Shapiro H."/>
            <person name="Aerts A."/>
            <person name="Otillar R.P."/>
            <person name="Terry A.Y."/>
            <person name="Boore J.L."/>
            <person name="Simakov O."/>
            <person name="Marletaz F."/>
            <person name="Cho S.-J."/>
            <person name="Edsinger-Gonzales E."/>
            <person name="Havlak P."/>
            <person name="Kuo D.-H."/>
            <person name="Larsson T."/>
            <person name="Lv J."/>
            <person name="Arendt D."/>
            <person name="Savage R."/>
            <person name="Osoegawa K."/>
            <person name="de Jong P."/>
            <person name="Lindberg D.R."/>
            <person name="Seaver E.C."/>
            <person name="Weisblat D.A."/>
            <person name="Putnam N.H."/>
            <person name="Grigoriev I.V."/>
            <person name="Rokhsar D.S."/>
        </authorList>
    </citation>
    <scope>NUCLEOTIDE SEQUENCE</scope>
</reference>
<protein>
    <recommendedName>
        <fullName evidence="2">HAT C-terminal dimerisation domain-containing protein</fullName>
    </recommendedName>
</protein>
<organism evidence="4 5">
    <name type="scientific">Helobdella robusta</name>
    <name type="common">Californian leech</name>
    <dbReference type="NCBI Taxonomy" id="6412"/>
    <lineage>
        <taxon>Eukaryota</taxon>
        <taxon>Metazoa</taxon>
        <taxon>Spiralia</taxon>
        <taxon>Lophotrochozoa</taxon>
        <taxon>Annelida</taxon>
        <taxon>Clitellata</taxon>
        <taxon>Hirudinea</taxon>
        <taxon>Rhynchobdellida</taxon>
        <taxon>Glossiphoniidae</taxon>
        <taxon>Helobdella</taxon>
    </lineage>
</organism>
<dbReference type="PANTHER" id="PTHR45749">
    <property type="match status" value="1"/>
</dbReference>
<dbReference type="EnsemblMetazoa" id="HelroT81101">
    <property type="protein sequence ID" value="HelroP81101"/>
    <property type="gene ID" value="HelroG81101"/>
</dbReference>
<dbReference type="HOGENOM" id="CLU_006175_9_2_1"/>
<feature type="signal peptide" evidence="1">
    <location>
        <begin position="1"/>
        <end position="20"/>
    </location>
</feature>
<reference evidence="3 5" key="2">
    <citation type="journal article" date="2013" name="Nature">
        <title>Insights into bilaterian evolution from three spiralian genomes.</title>
        <authorList>
            <person name="Simakov O."/>
            <person name="Marletaz F."/>
            <person name="Cho S.J."/>
            <person name="Edsinger-Gonzales E."/>
            <person name="Havlak P."/>
            <person name="Hellsten U."/>
            <person name="Kuo D.H."/>
            <person name="Larsson T."/>
            <person name="Lv J."/>
            <person name="Arendt D."/>
            <person name="Savage R."/>
            <person name="Osoegawa K."/>
            <person name="de Jong P."/>
            <person name="Grimwood J."/>
            <person name="Chapman J.A."/>
            <person name="Shapiro H."/>
            <person name="Aerts A."/>
            <person name="Otillar R.P."/>
            <person name="Terry A.Y."/>
            <person name="Boore J.L."/>
            <person name="Grigoriev I.V."/>
            <person name="Lindberg D.R."/>
            <person name="Seaver E.C."/>
            <person name="Weisblat D.A."/>
            <person name="Putnam N.H."/>
            <person name="Rokhsar D.S."/>
        </authorList>
    </citation>
    <scope>NUCLEOTIDE SEQUENCE</scope>
</reference>
<reference evidence="4" key="3">
    <citation type="submission" date="2015-06" db="UniProtKB">
        <authorList>
            <consortium name="EnsemblMetazoa"/>
        </authorList>
    </citation>
    <scope>IDENTIFICATION</scope>
</reference>
<dbReference type="OMA" id="AMMSIEK"/>